<dbReference type="Proteomes" id="UP000683417">
    <property type="component" value="Unassembled WGS sequence"/>
</dbReference>
<dbReference type="EMBL" id="CAJHIT010000011">
    <property type="protein sequence ID" value="CAD6506539.1"/>
    <property type="molecule type" value="Genomic_DNA"/>
</dbReference>
<organism evidence="1 2">
    <name type="scientific">Blumeria graminis f. sp. triticale</name>
    <dbReference type="NCBI Taxonomy" id="1689686"/>
    <lineage>
        <taxon>Eukaryota</taxon>
        <taxon>Fungi</taxon>
        <taxon>Dikarya</taxon>
        <taxon>Ascomycota</taxon>
        <taxon>Pezizomycotina</taxon>
        <taxon>Leotiomycetes</taxon>
        <taxon>Erysiphales</taxon>
        <taxon>Erysiphaceae</taxon>
        <taxon>Blumeria</taxon>
    </lineage>
</organism>
<gene>
    <name evidence="1" type="ORF">BGTH12_LOCUS7897</name>
</gene>
<evidence type="ECO:0000313" key="1">
    <source>
        <dbReference type="EMBL" id="CAD6506539.1"/>
    </source>
</evidence>
<evidence type="ECO:0000313" key="2">
    <source>
        <dbReference type="Proteomes" id="UP000683417"/>
    </source>
</evidence>
<dbReference type="AlphaFoldDB" id="A0A9W4D9K7"/>
<name>A0A9W4D9K7_BLUGR</name>
<accession>A0A9W4D9K7</accession>
<feature type="non-terminal residue" evidence="1">
    <location>
        <position position="243"/>
    </location>
</feature>
<protein>
    <submittedName>
        <fullName evidence="1">BgTH12-07766</fullName>
    </submittedName>
</protein>
<comment type="caution">
    <text evidence="1">The sequence shown here is derived from an EMBL/GenBank/DDBJ whole genome shotgun (WGS) entry which is preliminary data.</text>
</comment>
<reference evidence="1" key="1">
    <citation type="submission" date="2020-10" db="EMBL/GenBank/DDBJ databases">
        <authorList>
            <person name="Muller C M."/>
        </authorList>
    </citation>
    <scope>NUCLEOTIDE SEQUENCE</scope>
    <source>
        <strain evidence="1">THUN-12</strain>
    </source>
</reference>
<sequence>AHFHHHKVGESPRRPLSQWPSINLHPCADYVSPKIRFSRLATASLHPRTCSRESKSVLHIRLHYKKASCIFDPPARHPKMNSISLASVIAFFGILALQPALVNSDGKNALFLCNGAEFSLAQAKTQVSYAYTIKQSKRWERKKQANQMIYPLEFNHPDFPNSYIFPIRQDSNRRNGCYVTHTDTKANAPYGCPLHFSSYMVVMDDFDNLLGMVWYSNHQYNSCHREDFDGSDISLASLASDSD</sequence>
<proteinExistence type="predicted"/>